<organism evidence="3 4">
    <name type="scientific">Photobacterium aquimaris</name>
    <dbReference type="NCBI Taxonomy" id="512643"/>
    <lineage>
        <taxon>Bacteria</taxon>
        <taxon>Pseudomonadati</taxon>
        <taxon>Pseudomonadota</taxon>
        <taxon>Gammaproteobacteria</taxon>
        <taxon>Vibrionales</taxon>
        <taxon>Vibrionaceae</taxon>
        <taxon>Photobacterium</taxon>
    </lineage>
</organism>
<dbReference type="Proteomes" id="UP000240254">
    <property type="component" value="Unassembled WGS sequence"/>
</dbReference>
<evidence type="ECO:0000313" key="4">
    <source>
        <dbReference type="Proteomes" id="UP000240254"/>
    </source>
</evidence>
<dbReference type="InterPro" id="IPR050194">
    <property type="entry name" value="Glycosyltransferase_grp1"/>
</dbReference>
<gene>
    <name evidence="3" type="ORF">CTM88_15875</name>
</gene>
<reference evidence="3 4" key="1">
    <citation type="submission" date="2018-03" db="EMBL/GenBank/DDBJ databases">
        <title>Whole genome sequencing of Histamine producing bacteria.</title>
        <authorList>
            <person name="Butler K."/>
        </authorList>
    </citation>
    <scope>NUCLEOTIDE SEQUENCE [LARGE SCALE GENOMIC DNA]</scope>
    <source>
        <strain evidence="3 4">BS2</strain>
    </source>
</reference>
<protein>
    <submittedName>
        <fullName evidence="3">Glycosyl transferase</fullName>
    </submittedName>
</protein>
<dbReference type="RefSeq" id="WP_065176349.1">
    <property type="nucleotide sequence ID" value="NZ_LZFA01000001.1"/>
</dbReference>
<keyword evidence="3" id="KW-0808">Transferase</keyword>
<dbReference type="AlphaFoldDB" id="A0A2T3IH55"/>
<accession>A0A2T3IH55</accession>
<dbReference type="EMBL" id="PYMK01000019">
    <property type="protein sequence ID" value="PSU26645.1"/>
    <property type="molecule type" value="Genomic_DNA"/>
</dbReference>
<dbReference type="PANTHER" id="PTHR45947:SF3">
    <property type="entry name" value="SULFOQUINOVOSYL TRANSFERASE SQD2"/>
    <property type="match status" value="1"/>
</dbReference>
<sequence length="345" mass="38773">MKKVAFIITKSEVGGAQTWVRDQIRLFDGEIEPVIITNHQGWLSESLPDVKCIYVPQIESRFSITALLAITKAIKINKVDIVIASSANAGLYSRLARIFTKFRCVYVSHGWSCLYNGGLMKVVFTRIERLLSLLTDTIWCVSQRDYELAEKVLNISSSRLSLARNAIFVNSINNSTEKKSNTDNKLHLLAVGRLAHPKRFDLLINAVKDLKNVKLTIVGDGPNRERLHHYNFDNVHFLGEIKGFSDYQNYDAFVLISDSEGLPMSALEAGINQLPMILSDVGGCNELIDATNPNGILVSNTINDIVNAIEELLSKQCEFDKNAKIKSENFDIKEYKLLYKKIIFG</sequence>
<comment type="caution">
    <text evidence="3">The sequence shown here is derived from an EMBL/GenBank/DDBJ whole genome shotgun (WGS) entry which is preliminary data.</text>
</comment>
<dbReference type="InterPro" id="IPR028098">
    <property type="entry name" value="Glyco_trans_4-like_N"/>
</dbReference>
<dbReference type="Pfam" id="PF13439">
    <property type="entry name" value="Glyco_transf_4"/>
    <property type="match status" value="1"/>
</dbReference>
<evidence type="ECO:0000313" key="3">
    <source>
        <dbReference type="EMBL" id="PSU26645.1"/>
    </source>
</evidence>
<dbReference type="OrthoDB" id="9805661at2"/>
<proteinExistence type="predicted"/>
<feature type="domain" description="Glycosyl transferase family 1" evidence="1">
    <location>
        <begin position="177"/>
        <end position="324"/>
    </location>
</feature>
<evidence type="ECO:0000259" key="2">
    <source>
        <dbReference type="Pfam" id="PF13439"/>
    </source>
</evidence>
<feature type="domain" description="Glycosyltransferase subfamily 4-like N-terminal" evidence="2">
    <location>
        <begin position="13"/>
        <end position="167"/>
    </location>
</feature>
<dbReference type="Pfam" id="PF00534">
    <property type="entry name" value="Glycos_transf_1"/>
    <property type="match status" value="1"/>
</dbReference>
<name>A0A2T3IH55_9GAMM</name>
<dbReference type="SUPFAM" id="SSF53756">
    <property type="entry name" value="UDP-Glycosyltransferase/glycogen phosphorylase"/>
    <property type="match status" value="1"/>
</dbReference>
<dbReference type="GO" id="GO:0016758">
    <property type="term" value="F:hexosyltransferase activity"/>
    <property type="evidence" value="ECO:0007669"/>
    <property type="project" value="TreeGrafter"/>
</dbReference>
<evidence type="ECO:0000259" key="1">
    <source>
        <dbReference type="Pfam" id="PF00534"/>
    </source>
</evidence>
<dbReference type="PANTHER" id="PTHR45947">
    <property type="entry name" value="SULFOQUINOVOSYL TRANSFERASE SQD2"/>
    <property type="match status" value="1"/>
</dbReference>
<dbReference type="InterPro" id="IPR001296">
    <property type="entry name" value="Glyco_trans_1"/>
</dbReference>
<dbReference type="Gene3D" id="3.40.50.2000">
    <property type="entry name" value="Glycogen Phosphorylase B"/>
    <property type="match status" value="2"/>
</dbReference>